<keyword evidence="4 6" id="KW-1133">Transmembrane helix</keyword>
<keyword evidence="9" id="KW-1185">Reference proteome</keyword>
<dbReference type="SUPFAM" id="SSF82866">
    <property type="entry name" value="Multidrug efflux transporter AcrB transmembrane domain"/>
    <property type="match status" value="2"/>
</dbReference>
<dbReference type="InterPro" id="IPR050545">
    <property type="entry name" value="Mycobact_MmpL"/>
</dbReference>
<evidence type="ECO:0000256" key="1">
    <source>
        <dbReference type="ARBA" id="ARBA00004651"/>
    </source>
</evidence>
<evidence type="ECO:0000313" key="8">
    <source>
        <dbReference type="EMBL" id="AOS47036.1"/>
    </source>
</evidence>
<feature type="transmembrane region" description="Helical" evidence="6">
    <location>
        <begin position="328"/>
        <end position="351"/>
    </location>
</feature>
<dbReference type="GO" id="GO:0005886">
    <property type="term" value="C:plasma membrane"/>
    <property type="evidence" value="ECO:0007669"/>
    <property type="project" value="UniProtKB-SubCell"/>
</dbReference>
<feature type="transmembrane region" description="Helical" evidence="6">
    <location>
        <begin position="681"/>
        <end position="706"/>
    </location>
</feature>
<feature type="transmembrane region" description="Helical" evidence="6">
    <location>
        <begin position="647"/>
        <end position="669"/>
    </location>
</feature>
<feature type="transmembrane region" description="Helical" evidence="6">
    <location>
        <begin position="372"/>
        <end position="396"/>
    </location>
</feature>
<sequence length="900" mass="92830">MNQVQECIECEGVLMSSLLYRLGRWCATRAGRTLLAWTAILVVLGACVGALGVNLTASFAINDVESMRGLAVLAERVPQAAGVSERVLFTSADAPIEQHRVAIDAFVQGVRQIDGVALVGDPFAEGATAVSPDSRHALVEIQTDTSVGTVVSGPTGRAEEVAGQIASLRERAAAQDPGLISMTSDSLELETGIALSATELFGVLIAAIVLLGTFKSLTTAGAPIVSALIGVGTGMLAILVAAALVDVNSVTPVLAVMIGLAVGIDYALFIIARSREYLARGIAPAEAAARANATAGSAVVFAGATVVVALCGLAVARIPFLAVMGFSSAGVVVIAVLVAITATPALLGLLGERARPRRRRAARDDHPVASRWIAATTRVPALTVLAVIAVLGAAAVPVTGLRLGLPDNGYHAVGSEARTTYDAIADAYGEGYNAPIIVMGDISQSRDPVGAVDSLAERLRAMRGVADIPLATPNQDGTLALVRIRPEKGQTDASTTALVSAIRSDAASIEDGLGVRALMVTGSTAVAIDIAAQLGDAMLPFGTVVVGLSMLLLMIVFRSIAVPVTATLGYLLSLGAGLGAVGLVFGWGWMAGPLGVSRVGIVISFLPVIAMGVLFGLAMDYQVFLVSRMREEWIRTGDARESVRKGFIGSSQVITAAAAIMIGVFAAFIGSESIQIKPIAVALTVGVLADALLVRMTLIPALMALLGRAAWWLPRWLDALLPIVDVEGEGLDRSLEHAAWVEAHGAAALRLEGVTVSEGRDTAFRDLSVVVRPGALAVVRSDDAVARRAFAALVGARLRPTRGRVVVVGHVLPDGTSSVQRQTAALKAHDEALPDHARIIVVDDPGTRRWGRVARLLDEGRTVVVTGPTGLVVPVPLRAATDTPLTTSAPAVGAGPAPNA</sequence>
<dbReference type="InterPro" id="IPR000731">
    <property type="entry name" value="SSD"/>
</dbReference>
<evidence type="ECO:0000313" key="9">
    <source>
        <dbReference type="Proteomes" id="UP000095214"/>
    </source>
</evidence>
<proteinExistence type="predicted"/>
<comment type="subcellular location">
    <subcellularLocation>
        <location evidence="1">Cell membrane</location>
        <topology evidence="1">Multi-pass membrane protein</topology>
    </subcellularLocation>
</comment>
<feature type="transmembrane region" description="Helical" evidence="6">
    <location>
        <begin position="34"/>
        <end position="61"/>
    </location>
</feature>
<dbReference type="KEGG" id="phon:BH719_03490"/>
<keyword evidence="5 6" id="KW-0472">Membrane</keyword>
<feature type="transmembrane region" description="Helical" evidence="6">
    <location>
        <begin position="601"/>
        <end position="626"/>
    </location>
</feature>
<feature type="transmembrane region" description="Helical" evidence="6">
    <location>
        <begin position="224"/>
        <end position="245"/>
    </location>
</feature>
<dbReference type="Proteomes" id="UP000095214">
    <property type="component" value="Chromosome"/>
</dbReference>
<dbReference type="EMBL" id="CP017298">
    <property type="protein sequence ID" value="AOS47036.1"/>
    <property type="molecule type" value="Genomic_DNA"/>
</dbReference>
<dbReference type="PROSITE" id="PS50156">
    <property type="entry name" value="SSD"/>
    <property type="match status" value="1"/>
</dbReference>
<accession>A0A1D8B1M7</accession>
<dbReference type="STRING" id="178339.BH719_03490"/>
<dbReference type="Pfam" id="PF03176">
    <property type="entry name" value="MMPL"/>
    <property type="match status" value="2"/>
</dbReference>
<name>A0A1D8B1M7_9ACTO</name>
<gene>
    <name evidence="8" type="ORF">BH719_03490</name>
</gene>
<feature type="transmembrane region" description="Helical" evidence="6">
    <location>
        <begin position="537"/>
        <end position="557"/>
    </location>
</feature>
<evidence type="ECO:0000256" key="4">
    <source>
        <dbReference type="ARBA" id="ARBA00022989"/>
    </source>
</evidence>
<feature type="domain" description="SSD" evidence="7">
    <location>
        <begin position="217"/>
        <end position="349"/>
    </location>
</feature>
<dbReference type="PANTHER" id="PTHR33406:SF13">
    <property type="entry name" value="MEMBRANE PROTEIN YDFJ"/>
    <property type="match status" value="1"/>
</dbReference>
<reference evidence="8 9" key="1">
    <citation type="submission" date="2016-09" db="EMBL/GenBank/DDBJ databases">
        <title>Complete genome sequence of Actinomyces hongkongensis HKU8.</title>
        <authorList>
            <person name="Gao Y.-X."/>
            <person name="Zhou Y.-Y."/>
            <person name="Xie Y."/>
            <person name="Wang M."/>
            <person name="Wang S.-J."/>
            <person name="Shen S.-G."/>
        </authorList>
    </citation>
    <scope>NUCLEOTIDE SEQUENCE [LARGE SCALE GENOMIC DNA]</scope>
    <source>
        <strain evidence="8 9">HKU8</strain>
    </source>
</reference>
<evidence type="ECO:0000256" key="3">
    <source>
        <dbReference type="ARBA" id="ARBA00022692"/>
    </source>
</evidence>
<evidence type="ECO:0000256" key="6">
    <source>
        <dbReference type="SAM" id="Phobius"/>
    </source>
</evidence>
<dbReference type="Gene3D" id="1.20.1640.10">
    <property type="entry name" value="Multidrug efflux transporter AcrB transmembrane domain"/>
    <property type="match status" value="2"/>
</dbReference>
<feature type="transmembrane region" description="Helical" evidence="6">
    <location>
        <begin position="293"/>
        <end position="316"/>
    </location>
</feature>
<organism evidence="8 9">
    <name type="scientific">Pauljensenia hongkongensis</name>
    <dbReference type="NCBI Taxonomy" id="178339"/>
    <lineage>
        <taxon>Bacteria</taxon>
        <taxon>Bacillati</taxon>
        <taxon>Actinomycetota</taxon>
        <taxon>Actinomycetes</taxon>
        <taxon>Actinomycetales</taxon>
        <taxon>Actinomycetaceae</taxon>
        <taxon>Pauljensenia</taxon>
    </lineage>
</organism>
<evidence type="ECO:0000259" key="7">
    <source>
        <dbReference type="PROSITE" id="PS50156"/>
    </source>
</evidence>
<evidence type="ECO:0000256" key="2">
    <source>
        <dbReference type="ARBA" id="ARBA00022475"/>
    </source>
</evidence>
<protein>
    <recommendedName>
        <fullName evidence="7">SSD domain-containing protein</fullName>
    </recommendedName>
</protein>
<keyword evidence="2" id="KW-1003">Cell membrane</keyword>
<dbReference type="PANTHER" id="PTHR33406">
    <property type="entry name" value="MEMBRANE PROTEIN MJ1562-RELATED"/>
    <property type="match status" value="1"/>
</dbReference>
<dbReference type="AlphaFoldDB" id="A0A1D8B1M7"/>
<keyword evidence="3 6" id="KW-0812">Transmembrane</keyword>
<evidence type="ECO:0000256" key="5">
    <source>
        <dbReference type="ARBA" id="ARBA00023136"/>
    </source>
</evidence>
<feature type="transmembrane region" description="Helical" evidence="6">
    <location>
        <begin position="569"/>
        <end position="589"/>
    </location>
</feature>
<dbReference type="InterPro" id="IPR004869">
    <property type="entry name" value="MMPL_dom"/>
</dbReference>
<feature type="transmembrane region" description="Helical" evidence="6">
    <location>
        <begin position="192"/>
        <end position="212"/>
    </location>
</feature>
<feature type="transmembrane region" description="Helical" evidence="6">
    <location>
        <begin position="251"/>
        <end position="272"/>
    </location>
</feature>